<dbReference type="Pfam" id="PF01966">
    <property type="entry name" value="HD"/>
    <property type="match status" value="1"/>
</dbReference>
<dbReference type="SMART" id="SM00471">
    <property type="entry name" value="HDc"/>
    <property type="match status" value="1"/>
</dbReference>
<organism evidence="2 3">
    <name type="scientific">Agathobacter ruminis</name>
    <dbReference type="NCBI Taxonomy" id="1712665"/>
    <lineage>
        <taxon>Bacteria</taxon>
        <taxon>Bacillati</taxon>
        <taxon>Bacillota</taxon>
        <taxon>Clostridia</taxon>
        <taxon>Lachnospirales</taxon>
        <taxon>Lachnospiraceae</taxon>
        <taxon>Agathobacter</taxon>
    </lineage>
</organism>
<comment type="caution">
    <text evidence="2">The sequence shown here is derived from an EMBL/GenBank/DDBJ whole genome shotgun (WGS) entry which is preliminary data.</text>
</comment>
<gene>
    <name evidence="2" type="ORF">CSX02_05310</name>
</gene>
<dbReference type="InterPro" id="IPR006675">
    <property type="entry name" value="HDIG_dom"/>
</dbReference>
<reference evidence="2 3" key="2">
    <citation type="submission" date="2017-10" db="EMBL/GenBank/DDBJ databases">
        <authorList>
            <person name="Banno H."/>
            <person name="Chua N.-H."/>
        </authorList>
    </citation>
    <scope>NUCLEOTIDE SEQUENCE [LARGE SCALE GENOMIC DNA]</scope>
    <source>
        <strain evidence="2 3">JK623</strain>
    </source>
</reference>
<sequence length="219" mass="25374">MLNHKLIEQTEVFLKKTFEDSLYLNAEGHLAGKNYRLEHTYRVANIGLEIARKEGFDETEMVIACLLHDISYCEDFGENGWIEHGRRAAQLARPFLAGLGLSEDRINDICYGIAIHVDDKADFEGERTPFALSVGDADNIDRFDVYRIHEILSNDGFLGMEYEQKRDYAKKRLEKLREIIDIPLGTKAAEELWRSRLSFYIQFFEKLVSQIENSKSIIF</sequence>
<evidence type="ECO:0000313" key="3">
    <source>
        <dbReference type="Proteomes" id="UP000224563"/>
    </source>
</evidence>
<dbReference type="EMBL" id="PDYG01000022">
    <property type="protein sequence ID" value="PHU37933.1"/>
    <property type="molecule type" value="Genomic_DNA"/>
</dbReference>
<protein>
    <submittedName>
        <fullName evidence="2">HD domain-containing protein</fullName>
    </submittedName>
</protein>
<evidence type="ECO:0000313" key="2">
    <source>
        <dbReference type="EMBL" id="PHU37933.1"/>
    </source>
</evidence>
<proteinExistence type="predicted"/>
<accession>A0A2G3E4D6</accession>
<dbReference type="Gene3D" id="1.10.3210.10">
    <property type="entry name" value="Hypothetical protein af1432"/>
    <property type="match status" value="1"/>
</dbReference>
<dbReference type="AlphaFoldDB" id="A0A2G3E4D6"/>
<keyword evidence="3" id="KW-1185">Reference proteome</keyword>
<dbReference type="RefSeq" id="WP_099385892.1">
    <property type="nucleotide sequence ID" value="NZ_JANSWH010000086.1"/>
</dbReference>
<dbReference type="InterPro" id="IPR003607">
    <property type="entry name" value="HD/PDEase_dom"/>
</dbReference>
<evidence type="ECO:0000259" key="1">
    <source>
        <dbReference type="PROSITE" id="PS51831"/>
    </source>
</evidence>
<name>A0A2G3E4D6_9FIRM</name>
<dbReference type="NCBIfam" id="TIGR00277">
    <property type="entry name" value="HDIG"/>
    <property type="match status" value="1"/>
</dbReference>
<reference evidence="2 3" key="1">
    <citation type="submission" date="2017-10" db="EMBL/GenBank/DDBJ databases">
        <title>Resolving the taxonomy of Roseburia spp., Eubacterium rectale and Agathobacter spp. through phylogenomic analysis.</title>
        <authorList>
            <person name="Sheridan P.O."/>
            <person name="Walker A.W."/>
            <person name="Duncan S.H."/>
            <person name="Scott K.P."/>
            <person name="Toole P.W.O."/>
            <person name="Luis P."/>
            <person name="Flint H.J."/>
        </authorList>
    </citation>
    <scope>NUCLEOTIDE SEQUENCE [LARGE SCALE GENOMIC DNA]</scope>
    <source>
        <strain evidence="2 3">JK623</strain>
    </source>
</reference>
<dbReference type="Proteomes" id="UP000224563">
    <property type="component" value="Unassembled WGS sequence"/>
</dbReference>
<dbReference type="InterPro" id="IPR006674">
    <property type="entry name" value="HD_domain"/>
</dbReference>
<dbReference type="CDD" id="cd00077">
    <property type="entry name" value="HDc"/>
    <property type="match status" value="1"/>
</dbReference>
<feature type="domain" description="HD" evidence="1">
    <location>
        <begin position="36"/>
        <end position="143"/>
    </location>
</feature>
<dbReference type="SUPFAM" id="SSF109604">
    <property type="entry name" value="HD-domain/PDEase-like"/>
    <property type="match status" value="1"/>
</dbReference>
<dbReference type="PROSITE" id="PS51831">
    <property type="entry name" value="HD"/>
    <property type="match status" value="1"/>
</dbReference>